<sequence>MIKLIKPYHEASRSRYSRRLQLIQAYTRDKPDLSIRCKRSNSTSRLEIKQLNNLYSGRARPTSYRSIIGTSNSIKQNTFYKVGYWFNQSNLHSIFNISHY</sequence>
<gene>
    <name evidence="1" type="ORF">GIB67_009907</name>
</gene>
<comment type="caution">
    <text evidence="1">The sequence shown here is derived from an EMBL/GenBank/DDBJ whole genome shotgun (WGS) entry which is preliminary data.</text>
</comment>
<organism evidence="1 2">
    <name type="scientific">Kingdonia uniflora</name>
    <dbReference type="NCBI Taxonomy" id="39325"/>
    <lineage>
        <taxon>Eukaryota</taxon>
        <taxon>Viridiplantae</taxon>
        <taxon>Streptophyta</taxon>
        <taxon>Embryophyta</taxon>
        <taxon>Tracheophyta</taxon>
        <taxon>Spermatophyta</taxon>
        <taxon>Magnoliopsida</taxon>
        <taxon>Ranunculales</taxon>
        <taxon>Circaeasteraceae</taxon>
        <taxon>Kingdonia</taxon>
    </lineage>
</organism>
<evidence type="ECO:0000313" key="1">
    <source>
        <dbReference type="EMBL" id="KAF6137431.1"/>
    </source>
</evidence>
<name>A0A7J7L463_9MAGN</name>
<accession>A0A7J7L463</accession>
<dbReference type="EMBL" id="JACGCM010002657">
    <property type="protein sequence ID" value="KAF6137431.1"/>
    <property type="molecule type" value="Genomic_DNA"/>
</dbReference>
<protein>
    <submittedName>
        <fullName evidence="1">Uncharacterized protein</fullName>
    </submittedName>
</protein>
<dbReference type="AlphaFoldDB" id="A0A7J7L463"/>
<evidence type="ECO:0000313" key="2">
    <source>
        <dbReference type="Proteomes" id="UP000541444"/>
    </source>
</evidence>
<feature type="non-terminal residue" evidence="1">
    <location>
        <position position="100"/>
    </location>
</feature>
<keyword evidence="2" id="KW-1185">Reference proteome</keyword>
<proteinExistence type="predicted"/>
<reference evidence="1 2" key="1">
    <citation type="journal article" date="2020" name="IScience">
        <title>Genome Sequencing of the Endangered Kingdonia uniflora (Circaeasteraceae, Ranunculales) Reveals Potential Mechanisms of Evolutionary Specialization.</title>
        <authorList>
            <person name="Sun Y."/>
            <person name="Deng T."/>
            <person name="Zhang A."/>
            <person name="Moore M.J."/>
            <person name="Landis J.B."/>
            <person name="Lin N."/>
            <person name="Zhang H."/>
            <person name="Zhang X."/>
            <person name="Huang J."/>
            <person name="Zhang X."/>
            <person name="Sun H."/>
            <person name="Wang H."/>
        </authorList>
    </citation>
    <scope>NUCLEOTIDE SEQUENCE [LARGE SCALE GENOMIC DNA]</scope>
    <source>
        <strain evidence="1">TB1705</strain>
        <tissue evidence="1">Leaf</tissue>
    </source>
</reference>
<dbReference type="Proteomes" id="UP000541444">
    <property type="component" value="Unassembled WGS sequence"/>
</dbReference>